<evidence type="ECO:0000256" key="7">
    <source>
        <dbReference type="ARBA" id="ARBA00023136"/>
    </source>
</evidence>
<evidence type="ECO:0000259" key="12">
    <source>
        <dbReference type="PROSITE" id="PS51352"/>
    </source>
</evidence>
<organism evidence="13 14">
    <name type="scientific">Rhynocoris fuscipes</name>
    <dbReference type="NCBI Taxonomy" id="488301"/>
    <lineage>
        <taxon>Eukaryota</taxon>
        <taxon>Metazoa</taxon>
        <taxon>Ecdysozoa</taxon>
        <taxon>Arthropoda</taxon>
        <taxon>Hexapoda</taxon>
        <taxon>Insecta</taxon>
        <taxon>Pterygota</taxon>
        <taxon>Neoptera</taxon>
        <taxon>Paraneoptera</taxon>
        <taxon>Hemiptera</taxon>
        <taxon>Heteroptera</taxon>
        <taxon>Panheteroptera</taxon>
        <taxon>Cimicomorpha</taxon>
        <taxon>Reduviidae</taxon>
        <taxon>Harpactorinae</taxon>
        <taxon>Harpactorini</taxon>
        <taxon>Rhynocoris</taxon>
    </lineage>
</organism>
<evidence type="ECO:0000256" key="1">
    <source>
        <dbReference type="ARBA" id="ARBA00004273"/>
    </source>
</evidence>
<evidence type="ECO:0000256" key="10">
    <source>
        <dbReference type="PIRSR" id="PIRSR603782-2"/>
    </source>
</evidence>
<comment type="function">
    <text evidence="8">Copper metallochaperone essential for the synthesis and maturation of cytochrome c oxidase subunit II (MT-CO2/COX2) by facilitating the incorporation of copper into the Cu(A) site of MT-CO2/COX2.</text>
</comment>
<dbReference type="Pfam" id="PF02630">
    <property type="entry name" value="SCO1-SenC"/>
    <property type="match status" value="1"/>
</dbReference>
<keyword evidence="6 8" id="KW-0496">Mitochondrion</keyword>
<keyword evidence="11" id="KW-0812">Transmembrane</keyword>
<keyword evidence="10" id="KW-1015">Disulfide bond</keyword>
<dbReference type="Gene3D" id="3.40.30.10">
    <property type="entry name" value="Glutaredoxin"/>
    <property type="match status" value="1"/>
</dbReference>
<dbReference type="GO" id="GO:0005743">
    <property type="term" value="C:mitochondrial inner membrane"/>
    <property type="evidence" value="ECO:0007669"/>
    <property type="project" value="UniProtKB-SubCell"/>
</dbReference>
<feature type="domain" description="Thioredoxin" evidence="12">
    <location>
        <begin position="81"/>
        <end position="245"/>
    </location>
</feature>
<evidence type="ECO:0000256" key="8">
    <source>
        <dbReference type="PIRNR" id="PIRNR037736"/>
    </source>
</evidence>
<feature type="transmembrane region" description="Helical" evidence="11">
    <location>
        <begin position="45"/>
        <end position="67"/>
    </location>
</feature>
<dbReference type="InterPro" id="IPR036249">
    <property type="entry name" value="Thioredoxin-like_sf"/>
</dbReference>
<evidence type="ECO:0000256" key="9">
    <source>
        <dbReference type="PIRSR" id="PIRSR037736-1"/>
    </source>
</evidence>
<protein>
    <recommendedName>
        <fullName evidence="12">Thioredoxin domain-containing protein</fullName>
    </recommendedName>
</protein>
<evidence type="ECO:0000256" key="6">
    <source>
        <dbReference type="ARBA" id="ARBA00023128"/>
    </source>
</evidence>
<keyword evidence="14" id="KW-1185">Reference proteome</keyword>
<gene>
    <name evidence="13" type="ORF">O3M35_001828</name>
</gene>
<dbReference type="PIRSF" id="PIRSF037736">
    <property type="entry name" value="SCO1"/>
    <property type="match status" value="1"/>
</dbReference>
<feature type="disulfide bond" description="Redox-active" evidence="10">
    <location>
        <begin position="121"/>
        <end position="125"/>
    </location>
</feature>
<dbReference type="Proteomes" id="UP001461498">
    <property type="component" value="Unassembled WGS sequence"/>
</dbReference>
<dbReference type="InterPro" id="IPR013766">
    <property type="entry name" value="Thioredoxin_domain"/>
</dbReference>
<keyword evidence="7 11" id="KW-0472">Membrane</keyword>
<dbReference type="GO" id="GO:0033617">
    <property type="term" value="P:mitochondrial respiratory chain complex IV assembly"/>
    <property type="evidence" value="ECO:0007669"/>
    <property type="project" value="TreeGrafter"/>
</dbReference>
<evidence type="ECO:0000256" key="3">
    <source>
        <dbReference type="ARBA" id="ARBA00022723"/>
    </source>
</evidence>
<sequence length="268" mass="30083">MSVFSKVRNCTRLLRRTSTLKAYQVRCMSDTAPPKGKITVSKGPITWKSLTLTGVICGSFFMFMLYLKGEKEKELARERKRQLGKASIGGTFELVDGNGKTVKSEDFLGKWLLIYFGFTHCPDICPEEMEKLALTVDKIEKSDIPVVPLFISVDPLRDTPNAVARYVKEFSPKIIGLTGTEEQVNKVCKAYRVYYSAGPKDEDNDYIVDHTIIIYLVGPEGEFIDYYGLNRTADEIAASVKVNKMKYDLANSKSLLANPFGTRNILTS</sequence>
<evidence type="ECO:0000256" key="11">
    <source>
        <dbReference type="SAM" id="Phobius"/>
    </source>
</evidence>
<dbReference type="InterPro" id="IPR003782">
    <property type="entry name" value="SCO1/SenC"/>
</dbReference>
<keyword evidence="5 8" id="KW-0186">Copper</keyword>
<dbReference type="AlphaFoldDB" id="A0AAW1CWE4"/>
<comment type="subunit">
    <text evidence="8">Homodimer.</text>
</comment>
<accession>A0AAW1CWE4</accession>
<reference evidence="13 14" key="1">
    <citation type="submission" date="2022-12" db="EMBL/GenBank/DDBJ databases">
        <title>Chromosome-level genome assembly of true bugs.</title>
        <authorList>
            <person name="Ma L."/>
            <person name="Li H."/>
        </authorList>
    </citation>
    <scope>NUCLEOTIDE SEQUENCE [LARGE SCALE GENOMIC DNA]</scope>
    <source>
        <strain evidence="13">Lab_2022b</strain>
    </source>
</reference>
<dbReference type="CDD" id="cd02968">
    <property type="entry name" value="SCO"/>
    <property type="match status" value="1"/>
</dbReference>
<dbReference type="EMBL" id="JAPXFL010000010">
    <property type="protein sequence ID" value="KAK9500589.1"/>
    <property type="molecule type" value="Genomic_DNA"/>
</dbReference>
<comment type="caution">
    <text evidence="13">The sequence shown here is derived from an EMBL/GenBank/DDBJ whole genome shotgun (WGS) entry which is preliminary data.</text>
</comment>
<keyword evidence="3 8" id="KW-0479">Metal-binding</keyword>
<evidence type="ECO:0000256" key="5">
    <source>
        <dbReference type="ARBA" id="ARBA00023008"/>
    </source>
</evidence>
<keyword evidence="4 8" id="KW-0999">Mitochondrion inner membrane</keyword>
<evidence type="ECO:0000256" key="2">
    <source>
        <dbReference type="ARBA" id="ARBA00010996"/>
    </source>
</evidence>
<dbReference type="FunFam" id="3.40.30.10:FF:000013">
    <property type="entry name" value="Blast:Protein SCO1 homolog, mitochondrial"/>
    <property type="match status" value="1"/>
</dbReference>
<feature type="binding site" evidence="9">
    <location>
        <position position="121"/>
    </location>
    <ligand>
        <name>Cu cation</name>
        <dbReference type="ChEBI" id="CHEBI:23378"/>
    </ligand>
</feature>
<dbReference type="SUPFAM" id="SSF52833">
    <property type="entry name" value="Thioredoxin-like"/>
    <property type="match status" value="1"/>
</dbReference>
<dbReference type="GO" id="GO:0005507">
    <property type="term" value="F:copper ion binding"/>
    <property type="evidence" value="ECO:0007669"/>
    <property type="project" value="InterPro"/>
</dbReference>
<proteinExistence type="inferred from homology"/>
<feature type="binding site" evidence="9">
    <location>
        <position position="125"/>
    </location>
    <ligand>
        <name>Cu cation</name>
        <dbReference type="ChEBI" id="CHEBI:23378"/>
    </ligand>
</feature>
<dbReference type="PANTHER" id="PTHR12151">
    <property type="entry name" value="ELECTRON TRANSPORT PROTIN SCO1/SENC FAMILY MEMBER"/>
    <property type="match status" value="1"/>
</dbReference>
<keyword evidence="8" id="KW-0143">Chaperone</keyword>
<dbReference type="PANTHER" id="PTHR12151:SF5">
    <property type="entry name" value="AT19154P"/>
    <property type="match status" value="1"/>
</dbReference>
<evidence type="ECO:0000313" key="14">
    <source>
        <dbReference type="Proteomes" id="UP001461498"/>
    </source>
</evidence>
<dbReference type="GO" id="GO:0016531">
    <property type="term" value="F:copper chaperone activity"/>
    <property type="evidence" value="ECO:0007669"/>
    <property type="project" value="InterPro"/>
</dbReference>
<keyword evidence="11" id="KW-1133">Transmembrane helix</keyword>
<dbReference type="GO" id="GO:0006878">
    <property type="term" value="P:intracellular copper ion homeostasis"/>
    <property type="evidence" value="ECO:0007669"/>
    <property type="project" value="UniProtKB-UniRule"/>
</dbReference>
<name>A0AAW1CWE4_9HEMI</name>
<comment type="subcellular location">
    <subcellularLocation>
        <location evidence="1 8">Mitochondrion inner membrane</location>
    </subcellularLocation>
</comment>
<evidence type="ECO:0000313" key="13">
    <source>
        <dbReference type="EMBL" id="KAK9500589.1"/>
    </source>
</evidence>
<comment type="similarity">
    <text evidence="2 8">Belongs to the SCO1/2 family.</text>
</comment>
<feature type="binding site" evidence="9">
    <location>
        <position position="210"/>
    </location>
    <ligand>
        <name>Cu cation</name>
        <dbReference type="ChEBI" id="CHEBI:23378"/>
    </ligand>
</feature>
<evidence type="ECO:0000256" key="4">
    <source>
        <dbReference type="ARBA" id="ARBA00022792"/>
    </source>
</evidence>
<dbReference type="InterPro" id="IPR017276">
    <property type="entry name" value="Synth_of_cyt-c-oxidase_Sco1/2"/>
</dbReference>
<dbReference type="PROSITE" id="PS51352">
    <property type="entry name" value="THIOREDOXIN_2"/>
    <property type="match status" value="1"/>
</dbReference>